<accession>A0AAW0Y7D2</accession>
<evidence type="ECO:0000313" key="3">
    <source>
        <dbReference type="EMBL" id="KAK8747593.1"/>
    </source>
</evidence>
<dbReference type="Gene3D" id="2.60.120.200">
    <property type="match status" value="2"/>
</dbReference>
<keyword evidence="4" id="KW-1185">Reference proteome</keyword>
<dbReference type="InterPro" id="IPR002172">
    <property type="entry name" value="LDrepeatLR_classA_rpt"/>
</dbReference>
<dbReference type="PANTHER" id="PTHR23282:SF101">
    <property type="entry name" value="MAM DOMAIN-CONTAINING PROTEIN"/>
    <property type="match status" value="1"/>
</dbReference>
<dbReference type="InterPro" id="IPR013320">
    <property type="entry name" value="ConA-like_dom_sf"/>
</dbReference>
<feature type="non-terminal residue" evidence="3">
    <location>
        <position position="1"/>
    </location>
</feature>
<dbReference type="Pfam" id="PF00629">
    <property type="entry name" value="MAM"/>
    <property type="match status" value="1"/>
</dbReference>
<feature type="non-terminal residue" evidence="3">
    <location>
        <position position="360"/>
    </location>
</feature>
<dbReference type="GO" id="GO:0016020">
    <property type="term" value="C:membrane"/>
    <property type="evidence" value="ECO:0007669"/>
    <property type="project" value="InterPro"/>
</dbReference>
<organism evidence="3 4">
    <name type="scientific">Cherax quadricarinatus</name>
    <name type="common">Australian red claw crayfish</name>
    <dbReference type="NCBI Taxonomy" id="27406"/>
    <lineage>
        <taxon>Eukaryota</taxon>
        <taxon>Metazoa</taxon>
        <taxon>Ecdysozoa</taxon>
        <taxon>Arthropoda</taxon>
        <taxon>Crustacea</taxon>
        <taxon>Multicrustacea</taxon>
        <taxon>Malacostraca</taxon>
        <taxon>Eumalacostraca</taxon>
        <taxon>Eucarida</taxon>
        <taxon>Decapoda</taxon>
        <taxon>Pleocyemata</taxon>
        <taxon>Astacidea</taxon>
        <taxon>Parastacoidea</taxon>
        <taxon>Parastacidae</taxon>
        <taxon>Cherax</taxon>
    </lineage>
</organism>
<dbReference type="InterPro" id="IPR000998">
    <property type="entry name" value="MAM_dom"/>
</dbReference>
<evidence type="ECO:0000313" key="4">
    <source>
        <dbReference type="Proteomes" id="UP001445076"/>
    </source>
</evidence>
<dbReference type="CDD" id="cd06263">
    <property type="entry name" value="MAM"/>
    <property type="match status" value="1"/>
</dbReference>
<dbReference type="AlphaFoldDB" id="A0AAW0Y7D2"/>
<dbReference type="EMBL" id="JARKIK010000014">
    <property type="protein sequence ID" value="KAK8747593.1"/>
    <property type="molecule type" value="Genomic_DNA"/>
</dbReference>
<protein>
    <recommendedName>
        <fullName evidence="2">MAM domain-containing protein</fullName>
    </recommendedName>
</protein>
<dbReference type="SMART" id="SM00137">
    <property type="entry name" value="MAM"/>
    <property type="match status" value="1"/>
</dbReference>
<sequence length="360" mass="40934">EFSAPFDTWTGVRMSVLAAGVWQIELKVVVEHNGGFIGIDDYIMGPGACPDPVSCDFEDGICLWQNLETNKWTTGRVTDDPSQSPGFQYAPPYDHTSETPYGHYLYFYDGKDDASSAKIISETFTTEKDSCFSYWLHMFGDKVGKLQLLSLSAGESAVMKTIEGSQGYEWQQFEIEIRETYQQWLEFAVEGVAGHINVVALDDIELYAGSCLDNSSLPDFRCNNGDIIPQNEICDYIVQCVESEDEKWCADCNFSEDTCGWHNIDSSQDNTHLWWQRLQDATVTQYDPHFYHMEVQEKEGPVINQPRMLTNLLQPTHHSCVLKMDYELFASVAPGKGLCMPQNIEKYLLAVLRKKLYNFS</sequence>
<feature type="domain" description="MAM" evidence="2">
    <location>
        <begin position="250"/>
        <end position="300"/>
    </location>
</feature>
<gene>
    <name evidence="3" type="ORF">OTU49_016481</name>
</gene>
<comment type="caution">
    <text evidence="3">The sequence shown here is derived from an EMBL/GenBank/DDBJ whole genome shotgun (WGS) entry which is preliminary data.</text>
</comment>
<proteinExistence type="predicted"/>
<dbReference type="SUPFAM" id="SSF49899">
    <property type="entry name" value="Concanavalin A-like lectins/glucanases"/>
    <property type="match status" value="1"/>
</dbReference>
<reference evidence="3 4" key="1">
    <citation type="journal article" date="2024" name="BMC Genomics">
        <title>Genome assembly of redclaw crayfish (Cherax quadricarinatus) provides insights into its immune adaptation and hypoxia tolerance.</title>
        <authorList>
            <person name="Liu Z."/>
            <person name="Zheng J."/>
            <person name="Li H."/>
            <person name="Fang K."/>
            <person name="Wang S."/>
            <person name="He J."/>
            <person name="Zhou D."/>
            <person name="Weng S."/>
            <person name="Chi M."/>
            <person name="Gu Z."/>
            <person name="He J."/>
            <person name="Li F."/>
            <person name="Wang M."/>
        </authorList>
    </citation>
    <scope>NUCLEOTIDE SEQUENCE [LARGE SCALE GENOMIC DNA]</scope>
    <source>
        <strain evidence="3">ZL_2023a</strain>
    </source>
</reference>
<dbReference type="PANTHER" id="PTHR23282">
    <property type="entry name" value="APICAL ENDOSOMAL GLYCOPROTEIN PRECURSOR"/>
    <property type="match status" value="1"/>
</dbReference>
<dbReference type="PROSITE" id="PS50060">
    <property type="entry name" value="MAM_2"/>
    <property type="match status" value="2"/>
</dbReference>
<evidence type="ECO:0000259" key="2">
    <source>
        <dbReference type="PROSITE" id="PS50060"/>
    </source>
</evidence>
<dbReference type="CDD" id="cd00112">
    <property type="entry name" value="LDLa"/>
    <property type="match status" value="1"/>
</dbReference>
<keyword evidence="1" id="KW-1015">Disulfide bond</keyword>
<dbReference type="Proteomes" id="UP001445076">
    <property type="component" value="Unassembled WGS sequence"/>
</dbReference>
<name>A0AAW0Y7D2_CHEQU</name>
<feature type="domain" description="MAM" evidence="2">
    <location>
        <begin position="53"/>
        <end position="213"/>
    </location>
</feature>
<evidence type="ECO:0000256" key="1">
    <source>
        <dbReference type="ARBA" id="ARBA00023157"/>
    </source>
</evidence>
<dbReference type="InterPro" id="IPR051560">
    <property type="entry name" value="MAM_domain-containing"/>
</dbReference>